<dbReference type="Pfam" id="PF13704">
    <property type="entry name" value="Glyco_tranf_2_4"/>
    <property type="match status" value="1"/>
</dbReference>
<name>A0ABX0G651_9RHOB</name>
<reference evidence="1 2" key="1">
    <citation type="journal article" date="2022" name="Microorganisms">
        <title>Genome Sequence and Characterization of a Xanthorhodopsin-Containing, Aerobic Anoxygenic Phototrophic Rhodobacter Species, Isolated from Mesophilic Conditions at Yellowstone National Park.</title>
        <authorList>
            <person name="Kyndt J.A."/>
            <person name="Robertson S."/>
            <person name="Shoffstall I.B."/>
            <person name="Ramaley R.F."/>
            <person name="Meyer T.E."/>
        </authorList>
    </citation>
    <scope>NUCLEOTIDE SEQUENCE [LARGE SCALE GENOMIC DNA]</scope>
    <source>
        <strain evidence="1 2">M37P</strain>
    </source>
</reference>
<accession>A0ABX0G651</accession>
<organism evidence="1 2">
    <name type="scientific">Rhodobacter calidifons</name>
    <dbReference type="NCBI Taxonomy" id="2715277"/>
    <lineage>
        <taxon>Bacteria</taxon>
        <taxon>Pseudomonadati</taxon>
        <taxon>Pseudomonadota</taxon>
        <taxon>Alphaproteobacteria</taxon>
        <taxon>Rhodobacterales</taxon>
        <taxon>Rhodobacter group</taxon>
        <taxon>Rhodobacter</taxon>
    </lineage>
</organism>
<dbReference type="EMBL" id="JAANHS010000004">
    <property type="protein sequence ID" value="NHB76566.1"/>
    <property type="molecule type" value="Genomic_DNA"/>
</dbReference>
<evidence type="ECO:0000313" key="2">
    <source>
        <dbReference type="Proteomes" id="UP001515660"/>
    </source>
</evidence>
<keyword evidence="2" id="KW-1185">Reference proteome</keyword>
<evidence type="ECO:0008006" key="3">
    <source>
        <dbReference type="Google" id="ProtNLM"/>
    </source>
</evidence>
<gene>
    <name evidence="1" type="ORF">G8O29_07395</name>
</gene>
<dbReference type="RefSeq" id="WP_166402603.1">
    <property type="nucleotide sequence ID" value="NZ_JAANHS010000004.1"/>
</dbReference>
<proteinExistence type="predicted"/>
<protein>
    <recommendedName>
        <fullName evidence="3">Glycosyl transferase family 2</fullName>
    </recommendedName>
</protein>
<comment type="caution">
    <text evidence="1">The sequence shown here is derived from an EMBL/GenBank/DDBJ whole genome shotgun (WGS) entry which is preliminary data.</text>
</comment>
<sequence>MDTTRGRMMAMTMVGGDHFFLSRWVDYYGRQLGRENCFVLSHGGDPEHKRIAAGCNVIYLPYDETRNCFNQRRWQMLSRLTSGFTNYYNWVLVGDVDEIVCVDPAVSDSLPDYLAQYAVKGGPKVITPFAIEMVHNPVLEPEPIAEGRNILEVRRIFRLNANYAKPCITADRIDIAPGGHFANHPKLHLDPHLYLFHLRFIDHDMTEARLARRREQRVIQSGALGEVERQKTGWDTAWDTYKALSKETPRAETVDFPEFRQEMVDGWREKKVVYFAPGGARPKGVYRLPERFRVLF</sequence>
<dbReference type="Proteomes" id="UP001515660">
    <property type="component" value="Unassembled WGS sequence"/>
</dbReference>
<evidence type="ECO:0000313" key="1">
    <source>
        <dbReference type="EMBL" id="NHB76566.1"/>
    </source>
</evidence>